<evidence type="ECO:0000313" key="2">
    <source>
        <dbReference type="Proteomes" id="UP000298860"/>
    </source>
</evidence>
<dbReference type="EMBL" id="BJFL01000037">
    <property type="protein sequence ID" value="GDY33236.1"/>
    <property type="molecule type" value="Genomic_DNA"/>
</dbReference>
<name>A0A4D4JFQ5_9PSEU</name>
<reference evidence="2" key="1">
    <citation type="submission" date="2019-04" db="EMBL/GenBank/DDBJ databases">
        <title>Draft genome sequence of Pseudonocardiaceae bacterium SL3-2-4.</title>
        <authorList>
            <person name="Ningsih F."/>
            <person name="Yokota A."/>
            <person name="Sakai Y."/>
            <person name="Nanatani K."/>
            <person name="Yabe S."/>
            <person name="Oetari A."/>
            <person name="Sjamsuridzal W."/>
        </authorList>
    </citation>
    <scope>NUCLEOTIDE SEQUENCE [LARGE SCALE GENOMIC DNA]</scope>
    <source>
        <strain evidence="2">SL3-2-4</strain>
    </source>
</reference>
<sequence length="44" mass="4891">MAEGSDEGGQSTLTVRSASRYARKARDDFGKLIADLERDRFASR</sequence>
<accession>A0A4D4JFQ5</accession>
<proteinExistence type="predicted"/>
<evidence type="ECO:0008006" key="3">
    <source>
        <dbReference type="Google" id="ProtNLM"/>
    </source>
</evidence>
<protein>
    <recommendedName>
        <fullName evidence="3">Resolvase/invertase-type recombinase catalytic domain-containing protein</fullName>
    </recommendedName>
</protein>
<organism evidence="1 2">
    <name type="scientific">Gandjariella thermophila</name>
    <dbReference type="NCBI Taxonomy" id="1931992"/>
    <lineage>
        <taxon>Bacteria</taxon>
        <taxon>Bacillati</taxon>
        <taxon>Actinomycetota</taxon>
        <taxon>Actinomycetes</taxon>
        <taxon>Pseudonocardiales</taxon>
        <taxon>Pseudonocardiaceae</taxon>
        <taxon>Gandjariella</taxon>
    </lineage>
</organism>
<dbReference type="Proteomes" id="UP000298860">
    <property type="component" value="Unassembled WGS sequence"/>
</dbReference>
<gene>
    <name evidence="1" type="ORF">GTS_48690</name>
</gene>
<comment type="caution">
    <text evidence="1">The sequence shown here is derived from an EMBL/GenBank/DDBJ whole genome shotgun (WGS) entry which is preliminary data.</text>
</comment>
<dbReference type="RefSeq" id="WP_264081674.1">
    <property type="nucleotide sequence ID" value="NZ_BJFL01000037.1"/>
</dbReference>
<dbReference type="AlphaFoldDB" id="A0A4D4JFQ5"/>
<keyword evidence="2" id="KW-1185">Reference proteome</keyword>
<evidence type="ECO:0000313" key="1">
    <source>
        <dbReference type="EMBL" id="GDY33236.1"/>
    </source>
</evidence>